<evidence type="ECO:0000313" key="3">
    <source>
        <dbReference type="EMBL" id="QJA78607.1"/>
    </source>
</evidence>
<dbReference type="EMBL" id="MT142345">
    <property type="protein sequence ID" value="QJA78607.1"/>
    <property type="molecule type" value="Genomic_DNA"/>
</dbReference>
<feature type="coiled-coil region" evidence="1">
    <location>
        <begin position="30"/>
        <end position="74"/>
    </location>
</feature>
<accession>A0A6M3K9U4</accession>
<feature type="compositionally biased region" description="Basic and acidic residues" evidence="2">
    <location>
        <begin position="14"/>
        <end position="30"/>
    </location>
</feature>
<gene>
    <name evidence="3" type="ORF">MM415A01046_0004</name>
</gene>
<sequence length="130" mass="14779">MWGLLAQQKQEPSMSKDPEPKDPRLSTEHKEMLARRYERLNSLLKEKKEVDDMIAELSAQINSLQKRSQTLDEAFHKHVIEVEPTQVIDLRKPRSPSPAATSKSQQAKLIEVLTKNPKLAELVAAELGLE</sequence>
<feature type="region of interest" description="Disordered" evidence="2">
    <location>
        <begin position="1"/>
        <end position="30"/>
    </location>
</feature>
<keyword evidence="1" id="KW-0175">Coiled coil</keyword>
<evidence type="ECO:0000256" key="1">
    <source>
        <dbReference type="SAM" id="Coils"/>
    </source>
</evidence>
<reference evidence="3" key="1">
    <citation type="submission" date="2020-03" db="EMBL/GenBank/DDBJ databases">
        <title>The deep terrestrial virosphere.</title>
        <authorList>
            <person name="Holmfeldt K."/>
            <person name="Nilsson E."/>
            <person name="Simone D."/>
            <person name="Lopez-Fernandez M."/>
            <person name="Wu X."/>
            <person name="de Brujin I."/>
            <person name="Lundin D."/>
            <person name="Andersson A."/>
            <person name="Bertilsson S."/>
            <person name="Dopson M."/>
        </authorList>
    </citation>
    <scope>NUCLEOTIDE SEQUENCE</scope>
    <source>
        <strain evidence="3">MM415A01046</strain>
    </source>
</reference>
<name>A0A6M3K9U4_9ZZZZ</name>
<dbReference type="AlphaFoldDB" id="A0A6M3K9U4"/>
<proteinExistence type="predicted"/>
<evidence type="ECO:0000256" key="2">
    <source>
        <dbReference type="SAM" id="MobiDB-lite"/>
    </source>
</evidence>
<protein>
    <submittedName>
        <fullName evidence="3">Uncharacterized protein</fullName>
    </submittedName>
</protein>
<organism evidence="3">
    <name type="scientific">viral metagenome</name>
    <dbReference type="NCBI Taxonomy" id="1070528"/>
    <lineage>
        <taxon>unclassified sequences</taxon>
        <taxon>metagenomes</taxon>
        <taxon>organismal metagenomes</taxon>
    </lineage>
</organism>